<dbReference type="PANTHER" id="PTHR45689">
    <property type="entry name" value="I[[H]] CHANNEL, ISOFORM E"/>
    <property type="match status" value="1"/>
</dbReference>
<sequence length="275" mass="30208">MADNEDQSALQPPDYPVSPPPTFAQATQATSAFIHPAVIHKSPLDRSFSVPCKSQSNDRTCPPNPANVQLTVDEMEETCDFPNRHVPSIDEAVTPPVTPSRPTLGSIFKGRRLPSLKLKRNRMGSIRSHKGSEPPSPVTSTHGPTITVTGGSDEEATSMISDYLSPDKFNYKREAKCHFIGDDVSLYGTPKEEYSPVNLGKETVNKSSASSFLKDQIISFFQPSDNKLAMKLFGNKNALLKEKMRQKAAGNWVIHPCSNFRLDCFADDLVTIGDI</sequence>
<feature type="compositionally biased region" description="Polar residues" evidence="1">
    <location>
        <begin position="138"/>
        <end position="150"/>
    </location>
</feature>
<dbReference type="GO" id="GO:0003254">
    <property type="term" value="P:regulation of membrane depolarization"/>
    <property type="evidence" value="ECO:0007669"/>
    <property type="project" value="TreeGrafter"/>
</dbReference>
<evidence type="ECO:0000313" key="3">
    <source>
        <dbReference type="EMBL" id="CAD5125843.1"/>
    </source>
</evidence>
<gene>
    <name evidence="3" type="ORF">DGYR_LOCUS13153</name>
</gene>
<accession>A0A7I8WCF5</accession>
<evidence type="ECO:0000313" key="4">
    <source>
        <dbReference type="Proteomes" id="UP000549394"/>
    </source>
</evidence>
<reference evidence="3 4" key="1">
    <citation type="submission" date="2020-08" db="EMBL/GenBank/DDBJ databases">
        <authorList>
            <person name="Hejnol A."/>
        </authorList>
    </citation>
    <scope>NUCLEOTIDE SEQUENCE [LARGE SCALE GENOMIC DNA]</scope>
</reference>
<dbReference type="Pfam" id="PF08412">
    <property type="entry name" value="Ion_trans_N"/>
    <property type="match status" value="1"/>
</dbReference>
<name>A0A7I8WCF5_9ANNE</name>
<evidence type="ECO:0000259" key="2">
    <source>
        <dbReference type="Pfam" id="PF08412"/>
    </source>
</evidence>
<dbReference type="OrthoDB" id="421226at2759"/>
<feature type="compositionally biased region" description="Pro residues" evidence="1">
    <location>
        <begin position="13"/>
        <end position="22"/>
    </location>
</feature>
<dbReference type="GO" id="GO:0035725">
    <property type="term" value="P:sodium ion transmembrane transport"/>
    <property type="evidence" value="ECO:0007669"/>
    <property type="project" value="TreeGrafter"/>
</dbReference>
<feature type="domain" description="Ion transport N-terminal" evidence="2">
    <location>
        <begin position="218"/>
        <end position="260"/>
    </location>
</feature>
<dbReference type="EMBL" id="CAJFCJ010000029">
    <property type="protein sequence ID" value="CAD5125843.1"/>
    <property type="molecule type" value="Genomic_DNA"/>
</dbReference>
<feature type="region of interest" description="Disordered" evidence="1">
    <location>
        <begin position="123"/>
        <end position="154"/>
    </location>
</feature>
<comment type="caution">
    <text evidence="3">The sequence shown here is derived from an EMBL/GenBank/DDBJ whole genome shotgun (WGS) entry which is preliminary data.</text>
</comment>
<dbReference type="Proteomes" id="UP000549394">
    <property type="component" value="Unassembled WGS sequence"/>
</dbReference>
<dbReference type="InterPro" id="IPR013621">
    <property type="entry name" value="Ion_trans_N"/>
</dbReference>
<dbReference type="GO" id="GO:0005249">
    <property type="term" value="F:voltage-gated potassium channel activity"/>
    <property type="evidence" value="ECO:0007669"/>
    <property type="project" value="TreeGrafter"/>
</dbReference>
<proteinExistence type="predicted"/>
<feature type="region of interest" description="Disordered" evidence="1">
    <location>
        <begin position="1"/>
        <end position="23"/>
    </location>
</feature>
<protein>
    <recommendedName>
        <fullName evidence="2">Ion transport N-terminal domain-containing protein</fullName>
    </recommendedName>
</protein>
<keyword evidence="4" id="KW-1185">Reference proteome</keyword>
<dbReference type="PANTHER" id="PTHR45689:SF5">
    <property type="entry name" value="I[[H]] CHANNEL, ISOFORM E"/>
    <property type="match status" value="1"/>
</dbReference>
<dbReference type="AlphaFoldDB" id="A0A7I8WCF5"/>
<evidence type="ECO:0000256" key="1">
    <source>
        <dbReference type="SAM" id="MobiDB-lite"/>
    </source>
</evidence>
<organism evidence="3 4">
    <name type="scientific">Dimorphilus gyrociliatus</name>
    <dbReference type="NCBI Taxonomy" id="2664684"/>
    <lineage>
        <taxon>Eukaryota</taxon>
        <taxon>Metazoa</taxon>
        <taxon>Spiralia</taxon>
        <taxon>Lophotrochozoa</taxon>
        <taxon>Annelida</taxon>
        <taxon>Polychaeta</taxon>
        <taxon>Polychaeta incertae sedis</taxon>
        <taxon>Dinophilidae</taxon>
        <taxon>Dimorphilus</taxon>
    </lineage>
</organism>
<dbReference type="InterPro" id="IPR051413">
    <property type="entry name" value="K/Na_HCN_channel"/>
</dbReference>
<dbReference type="GO" id="GO:0098855">
    <property type="term" value="C:HCN channel complex"/>
    <property type="evidence" value="ECO:0007669"/>
    <property type="project" value="TreeGrafter"/>
</dbReference>
<feature type="region of interest" description="Disordered" evidence="1">
    <location>
        <begin position="86"/>
        <end position="107"/>
    </location>
</feature>